<gene>
    <name evidence="1" type="ORF">GCM10022267_76750</name>
</gene>
<dbReference type="Gene3D" id="3.90.1140.10">
    <property type="entry name" value="Cyclic phosphodiesterase"/>
    <property type="match status" value="1"/>
</dbReference>
<keyword evidence="2" id="KW-1185">Reference proteome</keyword>
<dbReference type="EMBL" id="BAABBE010000034">
    <property type="protein sequence ID" value="GAA3678633.1"/>
    <property type="molecule type" value="Genomic_DNA"/>
</dbReference>
<dbReference type="RefSeq" id="WP_346135664.1">
    <property type="nucleotide sequence ID" value="NZ_BAABBE010000034.1"/>
</dbReference>
<comment type="caution">
    <text evidence="1">The sequence shown here is derived from an EMBL/GenBank/DDBJ whole genome shotgun (WGS) entry which is preliminary data.</text>
</comment>
<name>A0ABP7C629_9PSEU</name>
<protein>
    <recommendedName>
        <fullName evidence="3">2'-5' RNA ligase</fullName>
    </recommendedName>
</protein>
<reference evidence="2" key="1">
    <citation type="journal article" date="2019" name="Int. J. Syst. Evol. Microbiol.">
        <title>The Global Catalogue of Microorganisms (GCM) 10K type strain sequencing project: providing services to taxonomists for standard genome sequencing and annotation.</title>
        <authorList>
            <consortium name="The Broad Institute Genomics Platform"/>
            <consortium name="The Broad Institute Genome Sequencing Center for Infectious Disease"/>
            <person name="Wu L."/>
            <person name="Ma J."/>
        </authorList>
    </citation>
    <scope>NUCLEOTIDE SEQUENCE [LARGE SCALE GENOMIC DNA]</scope>
    <source>
        <strain evidence="2">JCM 17494</strain>
    </source>
</reference>
<dbReference type="InterPro" id="IPR009097">
    <property type="entry name" value="Cyclic_Pdiesterase"/>
</dbReference>
<evidence type="ECO:0000313" key="2">
    <source>
        <dbReference type="Proteomes" id="UP001500711"/>
    </source>
</evidence>
<evidence type="ECO:0008006" key="3">
    <source>
        <dbReference type="Google" id="ProtNLM"/>
    </source>
</evidence>
<dbReference type="Pfam" id="PF13563">
    <property type="entry name" value="2_5_RNA_ligase2"/>
    <property type="match status" value="1"/>
</dbReference>
<sequence length="231" mass="26016">MTFPLDPPADLENADVLRAHDWQAFSEVDLMQNHWDRPGWLEGRRTYHWMLSFHDDQAVQDLAGQCQAELLRPDFDPVPLDALHLTVGRVAFTDETARATVGRLVEIAKLKCKPLAPFALDVGPLAGSRGALRFTVAPWLPLLELHRTLAEATHDVFGGADRMHTKDFRPHLSIAYCNQTVPVPDLLPLVSRLRALRPAETSVEAVSLVELRRDGRTYRYDELARLDLAGR</sequence>
<evidence type="ECO:0000313" key="1">
    <source>
        <dbReference type="EMBL" id="GAA3678633.1"/>
    </source>
</evidence>
<accession>A0ABP7C629</accession>
<proteinExistence type="predicted"/>
<organism evidence="1 2">
    <name type="scientific">Lentzea roselyniae</name>
    <dbReference type="NCBI Taxonomy" id="531940"/>
    <lineage>
        <taxon>Bacteria</taxon>
        <taxon>Bacillati</taxon>
        <taxon>Actinomycetota</taxon>
        <taxon>Actinomycetes</taxon>
        <taxon>Pseudonocardiales</taxon>
        <taxon>Pseudonocardiaceae</taxon>
        <taxon>Lentzea</taxon>
    </lineage>
</organism>
<dbReference type="Proteomes" id="UP001500711">
    <property type="component" value="Unassembled WGS sequence"/>
</dbReference>
<dbReference type="SUPFAM" id="SSF55144">
    <property type="entry name" value="LigT-like"/>
    <property type="match status" value="1"/>
</dbReference>